<gene>
    <name evidence="7" type="ORF">INT46_005270</name>
</gene>
<evidence type="ECO:0000256" key="5">
    <source>
        <dbReference type="ARBA" id="ARBA00023242"/>
    </source>
</evidence>
<organism evidence="7 8">
    <name type="scientific">Mucor plumbeus</name>
    <dbReference type="NCBI Taxonomy" id="97098"/>
    <lineage>
        <taxon>Eukaryota</taxon>
        <taxon>Fungi</taxon>
        <taxon>Fungi incertae sedis</taxon>
        <taxon>Mucoromycota</taxon>
        <taxon>Mucoromycotina</taxon>
        <taxon>Mucoromycetes</taxon>
        <taxon>Mucorales</taxon>
        <taxon>Mucorineae</taxon>
        <taxon>Mucoraceae</taxon>
        <taxon>Mucor</taxon>
    </lineage>
</organism>
<comment type="similarity">
    <text evidence="2">Belongs to the DNA repair metallo-beta-lactamase (DRMBL) family.</text>
</comment>
<name>A0A8H7QZ66_9FUNG</name>
<accession>A0A8H7QZ66</accession>
<feature type="domain" description="DNA repair metallo-beta-lactamase" evidence="6">
    <location>
        <begin position="496"/>
        <end position="620"/>
    </location>
</feature>
<evidence type="ECO:0000313" key="8">
    <source>
        <dbReference type="Proteomes" id="UP000650833"/>
    </source>
</evidence>
<dbReference type="GO" id="GO:0005634">
    <property type="term" value="C:nucleus"/>
    <property type="evidence" value="ECO:0007669"/>
    <property type="project" value="UniProtKB-SubCell"/>
</dbReference>
<dbReference type="GO" id="GO:0003684">
    <property type="term" value="F:damaged DNA binding"/>
    <property type="evidence" value="ECO:0007669"/>
    <property type="project" value="TreeGrafter"/>
</dbReference>
<dbReference type="Proteomes" id="UP000650833">
    <property type="component" value="Unassembled WGS sequence"/>
</dbReference>
<proteinExistence type="inferred from homology"/>
<comment type="caution">
    <text evidence="7">The sequence shown here is derived from an EMBL/GenBank/DDBJ whole genome shotgun (WGS) entry which is preliminary data.</text>
</comment>
<evidence type="ECO:0000256" key="3">
    <source>
        <dbReference type="ARBA" id="ARBA00022763"/>
    </source>
</evidence>
<dbReference type="GO" id="GO:0036297">
    <property type="term" value="P:interstrand cross-link repair"/>
    <property type="evidence" value="ECO:0007669"/>
    <property type="project" value="TreeGrafter"/>
</dbReference>
<dbReference type="GO" id="GO:0006303">
    <property type="term" value="P:double-strand break repair via nonhomologous end joining"/>
    <property type="evidence" value="ECO:0007669"/>
    <property type="project" value="TreeGrafter"/>
</dbReference>
<dbReference type="SUPFAM" id="SSF56281">
    <property type="entry name" value="Metallo-hydrolase/oxidoreductase"/>
    <property type="match status" value="1"/>
</dbReference>
<dbReference type="Pfam" id="PF07522">
    <property type="entry name" value="DRMBL"/>
    <property type="match status" value="1"/>
</dbReference>
<dbReference type="GO" id="GO:0035312">
    <property type="term" value="F:5'-3' DNA exonuclease activity"/>
    <property type="evidence" value="ECO:0007669"/>
    <property type="project" value="TreeGrafter"/>
</dbReference>
<dbReference type="CDD" id="cd16273">
    <property type="entry name" value="SNM1A-1C-like_MBL-fold"/>
    <property type="match status" value="1"/>
</dbReference>
<reference evidence="7" key="1">
    <citation type="submission" date="2020-12" db="EMBL/GenBank/DDBJ databases">
        <title>Metabolic potential, ecology and presence of endohyphal bacteria is reflected in genomic diversity of Mucoromycotina.</title>
        <authorList>
            <person name="Muszewska A."/>
            <person name="Okrasinska A."/>
            <person name="Steczkiewicz K."/>
            <person name="Drgas O."/>
            <person name="Orlowska M."/>
            <person name="Perlinska-Lenart U."/>
            <person name="Aleksandrzak-Piekarczyk T."/>
            <person name="Szatraj K."/>
            <person name="Zielenkiewicz U."/>
            <person name="Pilsyk S."/>
            <person name="Malc E."/>
            <person name="Mieczkowski P."/>
            <person name="Kruszewska J.S."/>
            <person name="Biernat P."/>
            <person name="Pawlowska J."/>
        </authorList>
    </citation>
    <scope>NUCLEOTIDE SEQUENCE</scope>
    <source>
        <strain evidence="7">CBS 226.32</strain>
    </source>
</reference>
<sequence>MAPHTSQENDTAFVKSKYFSLETYFKTPTNVNKRIKPSISDLQVEEAIKEQEEKKEQCPLCRLWILTESISMEVHVNQCLDKEQEREKENIPPGFMSFKEKFSYSNNKNDSFRKDNSFSIESSVKRCLEDETEETEENNSNSCNTNSLDTDCNDSESSFFDKNVDNKKNQVAKCDTKITNASSVQPSSWRSMFSSTSSSTLTTKILGVKDVNASVSTKSLLSTTNQKKKCKPCPFYKRVRDTRFTVDAFNYGKISDCDGYFLTHFHSDHYGGLRANWSHGPIYCSQVTANLVKQELRVDSRYVHPLPMDQLYPIPGSNVQVALIDANHCPGSVLFLFVIDKKRHLHTGDFRAAPRMCLHPLIKQPENPPISCLYLDTTYLNPQYAFPAQEECIQAVCDVVKKELTPKVKKSSFLESWISIKRPVVNQIKDPVINNDAFKLMMNQTNKATASRVLIVVGTYTIGKERVFINIARMLRCKIYAPYKKKRILLCQEDDELKSMLTNNPIEAQVHVVPLRDIRADIMSNYLKEYQAHFTSLIAFKPTGWTFKSTSTQTSDMKLAPLSEIIIPPADRTVQLEPYYNRNDIKLFGVPYSEHSSFRELASFIASMNIHQVIPTVNINQLQAMSVYFDKWQEEKTAKRIEVVNYPNQEHW</sequence>
<dbReference type="FunFam" id="3.40.50.12650:FF:000001">
    <property type="entry name" value="DNA cross-link repair 1A"/>
    <property type="match status" value="1"/>
</dbReference>
<keyword evidence="8" id="KW-1185">Reference proteome</keyword>
<dbReference type="OrthoDB" id="262529at2759"/>
<dbReference type="PANTHER" id="PTHR23240:SF6">
    <property type="entry name" value="DNA CROSS-LINK REPAIR 1A PROTEIN"/>
    <property type="match status" value="1"/>
</dbReference>
<evidence type="ECO:0000256" key="1">
    <source>
        <dbReference type="ARBA" id="ARBA00004123"/>
    </source>
</evidence>
<evidence type="ECO:0000313" key="7">
    <source>
        <dbReference type="EMBL" id="KAG2200413.1"/>
    </source>
</evidence>
<comment type="subcellular location">
    <subcellularLocation>
        <location evidence="1">Nucleus</location>
    </subcellularLocation>
</comment>
<keyword evidence="5" id="KW-0539">Nucleus</keyword>
<dbReference type="InterPro" id="IPR036866">
    <property type="entry name" value="RibonucZ/Hydroxyglut_hydro"/>
</dbReference>
<dbReference type="AlphaFoldDB" id="A0A8H7QZ66"/>
<evidence type="ECO:0000256" key="2">
    <source>
        <dbReference type="ARBA" id="ARBA00010304"/>
    </source>
</evidence>
<dbReference type="Gene3D" id="3.40.50.12650">
    <property type="match status" value="1"/>
</dbReference>
<keyword evidence="3" id="KW-0227">DNA damage</keyword>
<keyword evidence="4" id="KW-0234">DNA repair</keyword>
<protein>
    <recommendedName>
        <fullName evidence="6">DNA repair metallo-beta-lactamase domain-containing protein</fullName>
    </recommendedName>
</protein>
<dbReference type="Gene3D" id="3.60.15.10">
    <property type="entry name" value="Ribonuclease Z/Hydroxyacylglutathione hydrolase-like"/>
    <property type="match status" value="1"/>
</dbReference>
<dbReference type="InterPro" id="IPR011084">
    <property type="entry name" value="DRMBL"/>
</dbReference>
<dbReference type="EMBL" id="JAEPRC010000318">
    <property type="protein sequence ID" value="KAG2200413.1"/>
    <property type="molecule type" value="Genomic_DNA"/>
</dbReference>
<evidence type="ECO:0000256" key="4">
    <source>
        <dbReference type="ARBA" id="ARBA00023204"/>
    </source>
</evidence>
<dbReference type="PANTHER" id="PTHR23240">
    <property type="entry name" value="DNA CROSS-LINK REPAIR PROTEIN PSO2/SNM1-RELATED"/>
    <property type="match status" value="1"/>
</dbReference>
<evidence type="ECO:0000259" key="6">
    <source>
        <dbReference type="Pfam" id="PF07522"/>
    </source>
</evidence>